<dbReference type="InterPro" id="IPR023395">
    <property type="entry name" value="MCP_dom_sf"/>
</dbReference>
<dbReference type="Proteomes" id="UP001161017">
    <property type="component" value="Unassembled WGS sequence"/>
</dbReference>
<dbReference type="InterPro" id="IPR050567">
    <property type="entry name" value="Mitochondrial_Carrier"/>
</dbReference>
<keyword evidence="3 11" id="KW-0813">Transport</keyword>
<evidence type="ECO:0000256" key="6">
    <source>
        <dbReference type="ARBA" id="ARBA00022792"/>
    </source>
</evidence>
<keyword evidence="9 10" id="KW-0472">Membrane</keyword>
<dbReference type="PANTHER" id="PTHR45624">
    <property type="entry name" value="MITOCHONDRIAL BASIC AMINO ACIDS TRANSPORTER-RELATED"/>
    <property type="match status" value="1"/>
</dbReference>
<evidence type="ECO:0000256" key="9">
    <source>
        <dbReference type="ARBA" id="ARBA00023136"/>
    </source>
</evidence>
<evidence type="ECO:0000256" key="5">
    <source>
        <dbReference type="ARBA" id="ARBA00022737"/>
    </source>
</evidence>
<dbReference type="InterPro" id="IPR018108">
    <property type="entry name" value="MCP_transmembrane"/>
</dbReference>
<gene>
    <name evidence="12" type="ORF">OHK93_006625</name>
</gene>
<keyword evidence="5" id="KW-0677">Repeat</keyword>
<evidence type="ECO:0000256" key="2">
    <source>
        <dbReference type="ARBA" id="ARBA00006375"/>
    </source>
</evidence>
<dbReference type="GO" id="GO:0031966">
    <property type="term" value="C:mitochondrial membrane"/>
    <property type="evidence" value="ECO:0007669"/>
    <property type="project" value="UniProtKB-SubCell"/>
</dbReference>
<dbReference type="GO" id="GO:0022857">
    <property type="term" value="F:transmembrane transporter activity"/>
    <property type="evidence" value="ECO:0007669"/>
    <property type="project" value="TreeGrafter"/>
</dbReference>
<evidence type="ECO:0000256" key="8">
    <source>
        <dbReference type="ARBA" id="ARBA00023128"/>
    </source>
</evidence>
<accession>A0AA43QIX3</accession>
<dbReference type="PANTHER" id="PTHR45624:SF9">
    <property type="entry name" value="CARRIER PROTEIN, PUTATIVE (AFU_ORTHOLOGUE AFUA_4G06390)-RELATED"/>
    <property type="match status" value="1"/>
</dbReference>
<evidence type="ECO:0000256" key="1">
    <source>
        <dbReference type="ARBA" id="ARBA00004225"/>
    </source>
</evidence>
<protein>
    <submittedName>
        <fullName evidence="12">Uncharacterized protein</fullName>
    </submittedName>
</protein>
<keyword evidence="13" id="KW-1185">Reference proteome</keyword>
<comment type="similarity">
    <text evidence="2 11">Belongs to the mitochondrial carrier (TC 2.A.29) family.</text>
</comment>
<dbReference type="PROSITE" id="PS50920">
    <property type="entry name" value="SOLCAR"/>
    <property type="match status" value="1"/>
</dbReference>
<evidence type="ECO:0000256" key="10">
    <source>
        <dbReference type="PROSITE-ProRule" id="PRU00282"/>
    </source>
</evidence>
<keyword evidence="8" id="KW-0496">Mitochondrion</keyword>
<dbReference type="EMBL" id="JAPUFD010000005">
    <property type="protein sequence ID" value="MDI1487356.1"/>
    <property type="molecule type" value="Genomic_DNA"/>
</dbReference>
<evidence type="ECO:0000256" key="3">
    <source>
        <dbReference type="ARBA" id="ARBA00022448"/>
    </source>
</evidence>
<comment type="subcellular location">
    <subcellularLocation>
        <location evidence="1">Mitochondrion membrane</location>
        <topology evidence="1">Multi-pass membrane protein</topology>
    </subcellularLocation>
</comment>
<reference evidence="12" key="1">
    <citation type="journal article" date="2023" name="Genome Biol. Evol.">
        <title>First Whole Genome Sequence and Flow Cytometry Genome Size Data for the Lichen-Forming Fungus Ramalina farinacea (Ascomycota).</title>
        <authorList>
            <person name="Llewellyn T."/>
            <person name="Mian S."/>
            <person name="Hill R."/>
            <person name="Leitch I.J."/>
            <person name="Gaya E."/>
        </authorList>
    </citation>
    <scope>NUCLEOTIDE SEQUENCE</scope>
    <source>
        <strain evidence="12">LIQ254RAFAR</strain>
    </source>
</reference>
<keyword evidence="6" id="KW-0999">Mitochondrion inner membrane</keyword>
<proteinExistence type="inferred from homology"/>
<sequence length="169" mass="19131">MSAQISTLMANRNHSSMEDPVVKSSYVQKGTFKTAKNIIVNRGLAGMYSGFQFHLLRDTIGTTIYFTTYESTKQMLVKLQKSKSPTSPMSIYPIDTAKTHFQRNCLSVPKGQPVKVPKIEFFNRKMYSGIGVSMTRSCLINTIFFSSFEMIKKRINTLPDPISKLEPIE</sequence>
<evidence type="ECO:0000256" key="7">
    <source>
        <dbReference type="ARBA" id="ARBA00022989"/>
    </source>
</evidence>
<evidence type="ECO:0000256" key="4">
    <source>
        <dbReference type="ARBA" id="ARBA00022692"/>
    </source>
</evidence>
<dbReference type="AlphaFoldDB" id="A0AA43QIX3"/>
<evidence type="ECO:0000313" key="13">
    <source>
        <dbReference type="Proteomes" id="UP001161017"/>
    </source>
</evidence>
<organism evidence="12 13">
    <name type="scientific">Ramalina farinacea</name>
    <dbReference type="NCBI Taxonomy" id="258253"/>
    <lineage>
        <taxon>Eukaryota</taxon>
        <taxon>Fungi</taxon>
        <taxon>Dikarya</taxon>
        <taxon>Ascomycota</taxon>
        <taxon>Pezizomycotina</taxon>
        <taxon>Lecanoromycetes</taxon>
        <taxon>OSLEUM clade</taxon>
        <taxon>Lecanoromycetidae</taxon>
        <taxon>Lecanorales</taxon>
        <taxon>Lecanorineae</taxon>
        <taxon>Ramalinaceae</taxon>
        <taxon>Ramalina</taxon>
    </lineage>
</organism>
<feature type="repeat" description="Solcar" evidence="10">
    <location>
        <begin position="1"/>
        <end position="75"/>
    </location>
</feature>
<keyword evidence="7" id="KW-1133">Transmembrane helix</keyword>
<comment type="caution">
    <text evidence="12">The sequence shown here is derived from an EMBL/GenBank/DDBJ whole genome shotgun (WGS) entry which is preliminary data.</text>
</comment>
<keyword evidence="4 10" id="KW-0812">Transmembrane</keyword>
<name>A0AA43QIX3_9LECA</name>
<evidence type="ECO:0000256" key="11">
    <source>
        <dbReference type="RuleBase" id="RU000488"/>
    </source>
</evidence>
<dbReference type="SUPFAM" id="SSF103506">
    <property type="entry name" value="Mitochondrial carrier"/>
    <property type="match status" value="1"/>
</dbReference>
<dbReference type="Pfam" id="PF00153">
    <property type="entry name" value="Mito_carr"/>
    <property type="match status" value="1"/>
</dbReference>
<evidence type="ECO:0000313" key="12">
    <source>
        <dbReference type="EMBL" id="MDI1487356.1"/>
    </source>
</evidence>
<dbReference type="Gene3D" id="1.50.40.10">
    <property type="entry name" value="Mitochondrial carrier domain"/>
    <property type="match status" value="1"/>
</dbReference>